<dbReference type="InterPro" id="IPR036890">
    <property type="entry name" value="HATPase_C_sf"/>
</dbReference>
<gene>
    <name evidence="4" type="ORF">GCM10007964_47180</name>
</gene>
<dbReference type="InterPro" id="IPR003594">
    <property type="entry name" value="HATPase_dom"/>
</dbReference>
<evidence type="ECO:0000313" key="5">
    <source>
        <dbReference type="Proteomes" id="UP000645217"/>
    </source>
</evidence>
<evidence type="ECO:0000259" key="3">
    <source>
        <dbReference type="Pfam" id="PF13581"/>
    </source>
</evidence>
<dbReference type="EMBL" id="BMNT01000026">
    <property type="protein sequence ID" value="GGK99654.1"/>
    <property type="molecule type" value="Genomic_DNA"/>
</dbReference>
<proteinExistence type="predicted"/>
<organism evidence="4 5">
    <name type="scientific">Sphaerisporangium melleum</name>
    <dbReference type="NCBI Taxonomy" id="321316"/>
    <lineage>
        <taxon>Bacteria</taxon>
        <taxon>Bacillati</taxon>
        <taxon>Actinomycetota</taxon>
        <taxon>Actinomycetes</taxon>
        <taxon>Streptosporangiales</taxon>
        <taxon>Streptosporangiaceae</taxon>
        <taxon>Sphaerisporangium</taxon>
    </lineage>
</organism>
<evidence type="ECO:0000313" key="4">
    <source>
        <dbReference type="EMBL" id="GGK99654.1"/>
    </source>
</evidence>
<dbReference type="Pfam" id="PF13581">
    <property type="entry name" value="HATPase_c_2"/>
    <property type="match status" value="1"/>
</dbReference>
<name>A0A917RBB5_9ACTN</name>
<dbReference type="SUPFAM" id="SSF55874">
    <property type="entry name" value="ATPase domain of HSP90 chaperone/DNA topoisomerase II/histidine kinase"/>
    <property type="match status" value="1"/>
</dbReference>
<comment type="caution">
    <text evidence="4">The sequence shown here is derived from an EMBL/GenBank/DDBJ whole genome shotgun (WGS) entry which is preliminary data.</text>
</comment>
<dbReference type="Proteomes" id="UP000645217">
    <property type="component" value="Unassembled WGS sequence"/>
</dbReference>
<feature type="region of interest" description="Disordered" evidence="2">
    <location>
        <begin position="155"/>
        <end position="183"/>
    </location>
</feature>
<protein>
    <recommendedName>
        <fullName evidence="3">Histidine kinase/HSP90-like ATPase domain-containing protein</fullName>
    </recommendedName>
</protein>
<feature type="domain" description="Histidine kinase/HSP90-like ATPase" evidence="3">
    <location>
        <begin position="16"/>
        <end position="122"/>
    </location>
</feature>
<keyword evidence="5" id="KW-1185">Reference proteome</keyword>
<dbReference type="Gene3D" id="3.30.565.10">
    <property type="entry name" value="Histidine kinase-like ATPase, C-terminal domain"/>
    <property type="match status" value="1"/>
</dbReference>
<reference evidence="4" key="1">
    <citation type="journal article" date="2014" name="Int. J. Syst. Evol. Microbiol.">
        <title>Complete genome sequence of Corynebacterium casei LMG S-19264T (=DSM 44701T), isolated from a smear-ripened cheese.</title>
        <authorList>
            <consortium name="US DOE Joint Genome Institute (JGI-PGF)"/>
            <person name="Walter F."/>
            <person name="Albersmeier A."/>
            <person name="Kalinowski J."/>
            <person name="Ruckert C."/>
        </authorList>
    </citation>
    <scope>NUCLEOTIDE SEQUENCE</scope>
    <source>
        <strain evidence="4">JCM 13064</strain>
    </source>
</reference>
<evidence type="ECO:0000256" key="1">
    <source>
        <dbReference type="ARBA" id="ARBA00022527"/>
    </source>
</evidence>
<reference evidence="4" key="2">
    <citation type="submission" date="2020-09" db="EMBL/GenBank/DDBJ databases">
        <authorList>
            <person name="Sun Q."/>
            <person name="Ohkuma M."/>
        </authorList>
    </citation>
    <scope>NUCLEOTIDE SEQUENCE</scope>
    <source>
        <strain evidence="4">JCM 13064</strain>
    </source>
</reference>
<sequence length="183" mass="19891">MRTGTLLGVIDLVGRPESVQLARQFASIRLGEGHPALEDVILLTSEVVTNAITHSNSRDGGRVTVVMVDCHEYIHVNVSDAGAKTAPRLRTDTNGENGRGLVLVDALSRDWGVREDAGRRTVFFEVAYDFRQAPAHLKQSAMRRTAEQAARTVTESAAVGWKDPDDDTPTAGCHAAEAERWGE</sequence>
<keyword evidence="1" id="KW-0808">Transferase</keyword>
<keyword evidence="1" id="KW-0723">Serine/threonine-protein kinase</keyword>
<keyword evidence="1" id="KW-0418">Kinase</keyword>
<evidence type="ECO:0000256" key="2">
    <source>
        <dbReference type="SAM" id="MobiDB-lite"/>
    </source>
</evidence>
<accession>A0A917RBB5</accession>
<dbReference type="InterPro" id="IPR050267">
    <property type="entry name" value="Anti-sigma-factor_SerPK"/>
</dbReference>
<dbReference type="AlphaFoldDB" id="A0A917RBB5"/>
<dbReference type="GO" id="GO:0004674">
    <property type="term" value="F:protein serine/threonine kinase activity"/>
    <property type="evidence" value="ECO:0007669"/>
    <property type="project" value="UniProtKB-KW"/>
</dbReference>
<dbReference type="RefSeq" id="WP_189165199.1">
    <property type="nucleotide sequence ID" value="NZ_BMNT01000026.1"/>
</dbReference>
<dbReference type="PANTHER" id="PTHR35526">
    <property type="entry name" value="ANTI-SIGMA-F FACTOR RSBW-RELATED"/>
    <property type="match status" value="1"/>
</dbReference>
<dbReference type="CDD" id="cd16936">
    <property type="entry name" value="HATPase_RsbW-like"/>
    <property type="match status" value="1"/>
</dbReference>
<dbReference type="PANTHER" id="PTHR35526:SF3">
    <property type="entry name" value="ANTI-SIGMA-F FACTOR RSBW"/>
    <property type="match status" value="1"/>
</dbReference>